<proteinExistence type="predicted"/>
<dbReference type="Proteomes" id="UP001220209">
    <property type="component" value="Chromosome 1"/>
</dbReference>
<name>A0A250L8E9_9BURK</name>
<dbReference type="AlphaFoldDB" id="A0A250L8E9"/>
<reference evidence="3 4" key="3">
    <citation type="submission" date="2021-12" db="EMBL/GenBank/DDBJ databases">
        <title>Genomic and phenotypic characterization of three Burkholderia contaminans isolates recovered from different sources.</title>
        <authorList>
            <person name="Lopez De Volder A."/>
            <person name="Fan Y."/>
            <person name="Nunvar J."/>
            <person name="Herrera T."/>
            <person name="Timp W."/>
            <person name="Degrossi J."/>
        </authorList>
    </citation>
    <scope>NUCLEOTIDE SEQUENCE [LARGE SCALE GENOMIC DNA]</scope>
    <source>
        <strain evidence="3 4">LMG 23361</strain>
    </source>
</reference>
<dbReference type="EMBL" id="AP018358">
    <property type="protein sequence ID" value="BBA40868.1"/>
    <property type="molecule type" value="Genomic_DNA"/>
</dbReference>
<reference evidence="2" key="2">
    <citation type="journal article" date="2017" name="Genome Announc.">
        <title>High-Quality Draft Genome Sequence of Burkholderia contaminans CH-1, a Gram-Negative Bacterium That Metabolizes 2-Azahypoxanthine, a Plant Growth-Regulating Compound.</title>
        <authorList>
            <person name="Choi J.-H."/>
            <person name="Sugiura H."/>
            <person name="Moriuchi R."/>
            <person name="Kawagishi H."/>
            <person name="Dohra H."/>
        </authorList>
    </citation>
    <scope>NUCLEOTIDE SEQUENCE</scope>
    <source>
        <strain evidence="2">CH-1</strain>
    </source>
</reference>
<reference evidence="2" key="1">
    <citation type="journal article" date="2016" name="Biosci. Biotechnol. Biochem.">
        <title>Bioconversion of AHX to AOH by resting cells of Burkholderia contaminans CH-1.</title>
        <authorList>
            <person name="Choi J.H."/>
            <person name="Kikuchi A."/>
            <person name="Pumkaeo P."/>
            <person name="Hirai H."/>
            <person name="Tokuyama S."/>
            <person name="Kawagishi H."/>
        </authorList>
    </citation>
    <scope>NUCLEOTIDE SEQUENCE</scope>
    <source>
        <strain evidence="2">CH-1</strain>
    </source>
</reference>
<gene>
    <name evidence="2" type="ORF">BCCH1_33100</name>
    <name evidence="3" type="ORF">LXE91_06945</name>
</gene>
<protein>
    <submittedName>
        <fullName evidence="2">Uncharacterized protein</fullName>
    </submittedName>
</protein>
<accession>A0A250L8E9</accession>
<feature type="compositionally biased region" description="Basic and acidic residues" evidence="1">
    <location>
        <begin position="17"/>
        <end position="30"/>
    </location>
</feature>
<evidence type="ECO:0000313" key="4">
    <source>
        <dbReference type="Proteomes" id="UP001220209"/>
    </source>
</evidence>
<dbReference type="EMBL" id="CP090640">
    <property type="protein sequence ID" value="WFN18743.1"/>
    <property type="molecule type" value="Genomic_DNA"/>
</dbReference>
<evidence type="ECO:0000256" key="1">
    <source>
        <dbReference type="SAM" id="MobiDB-lite"/>
    </source>
</evidence>
<feature type="region of interest" description="Disordered" evidence="1">
    <location>
        <begin position="1"/>
        <end position="30"/>
    </location>
</feature>
<organism evidence="2">
    <name type="scientific">Burkholderia contaminans</name>
    <dbReference type="NCBI Taxonomy" id="488447"/>
    <lineage>
        <taxon>Bacteria</taxon>
        <taxon>Pseudomonadati</taxon>
        <taxon>Pseudomonadota</taxon>
        <taxon>Betaproteobacteria</taxon>
        <taxon>Burkholderiales</taxon>
        <taxon>Burkholderiaceae</taxon>
        <taxon>Burkholderia</taxon>
        <taxon>Burkholderia cepacia complex</taxon>
    </lineage>
</organism>
<sequence>MPLAQYVAEPVEGTETPEWKSTDRYVPEEDPLQKVPERRAGAKLFYYHGDQIVTPQLLTDEYGGCGVGGVEFPGKLINEK</sequence>
<evidence type="ECO:0000313" key="2">
    <source>
        <dbReference type="EMBL" id="BBA40868.1"/>
    </source>
</evidence>
<evidence type="ECO:0000313" key="3">
    <source>
        <dbReference type="EMBL" id="WFN18743.1"/>
    </source>
</evidence>